<organism evidence="1 2">
    <name type="scientific">Dreissena polymorpha</name>
    <name type="common">Zebra mussel</name>
    <name type="synonym">Mytilus polymorpha</name>
    <dbReference type="NCBI Taxonomy" id="45954"/>
    <lineage>
        <taxon>Eukaryota</taxon>
        <taxon>Metazoa</taxon>
        <taxon>Spiralia</taxon>
        <taxon>Lophotrochozoa</taxon>
        <taxon>Mollusca</taxon>
        <taxon>Bivalvia</taxon>
        <taxon>Autobranchia</taxon>
        <taxon>Heteroconchia</taxon>
        <taxon>Euheterodonta</taxon>
        <taxon>Imparidentia</taxon>
        <taxon>Neoheterodontei</taxon>
        <taxon>Myida</taxon>
        <taxon>Dreissenoidea</taxon>
        <taxon>Dreissenidae</taxon>
        <taxon>Dreissena</taxon>
    </lineage>
</organism>
<keyword evidence="2" id="KW-1185">Reference proteome</keyword>
<gene>
    <name evidence="1" type="ORF">DPMN_152790</name>
</gene>
<accession>A0A9D4FK75</accession>
<name>A0A9D4FK75_DREPO</name>
<protein>
    <submittedName>
        <fullName evidence="1">Uncharacterized protein</fullName>
    </submittedName>
</protein>
<dbReference type="AlphaFoldDB" id="A0A9D4FK75"/>
<comment type="caution">
    <text evidence="1">The sequence shown here is derived from an EMBL/GenBank/DDBJ whole genome shotgun (WGS) entry which is preliminary data.</text>
</comment>
<sequence length="62" mass="7161">MLKRRLRLFHLPRQKVEHPGYKLIFKVKASTEGDIQKRKIVITNEGYTVYARATSSNSVTGE</sequence>
<reference evidence="1" key="1">
    <citation type="journal article" date="2019" name="bioRxiv">
        <title>The Genome of the Zebra Mussel, Dreissena polymorpha: A Resource for Invasive Species Research.</title>
        <authorList>
            <person name="McCartney M.A."/>
            <person name="Auch B."/>
            <person name="Kono T."/>
            <person name="Mallez S."/>
            <person name="Zhang Y."/>
            <person name="Obille A."/>
            <person name="Becker A."/>
            <person name="Abrahante J.E."/>
            <person name="Garbe J."/>
            <person name="Badalamenti J.P."/>
            <person name="Herman A."/>
            <person name="Mangelson H."/>
            <person name="Liachko I."/>
            <person name="Sullivan S."/>
            <person name="Sone E.D."/>
            <person name="Koren S."/>
            <person name="Silverstein K.A.T."/>
            <person name="Beckman K.B."/>
            <person name="Gohl D.M."/>
        </authorList>
    </citation>
    <scope>NUCLEOTIDE SEQUENCE</scope>
    <source>
        <strain evidence="1">Duluth1</strain>
        <tissue evidence="1">Whole animal</tissue>
    </source>
</reference>
<dbReference type="Proteomes" id="UP000828390">
    <property type="component" value="Unassembled WGS sequence"/>
</dbReference>
<dbReference type="EMBL" id="JAIWYP010000007">
    <property type="protein sequence ID" value="KAH3799184.1"/>
    <property type="molecule type" value="Genomic_DNA"/>
</dbReference>
<evidence type="ECO:0000313" key="1">
    <source>
        <dbReference type="EMBL" id="KAH3799184.1"/>
    </source>
</evidence>
<proteinExistence type="predicted"/>
<reference evidence="1" key="2">
    <citation type="submission" date="2020-11" db="EMBL/GenBank/DDBJ databases">
        <authorList>
            <person name="McCartney M.A."/>
            <person name="Auch B."/>
            <person name="Kono T."/>
            <person name="Mallez S."/>
            <person name="Becker A."/>
            <person name="Gohl D.M."/>
            <person name="Silverstein K.A.T."/>
            <person name="Koren S."/>
            <person name="Bechman K.B."/>
            <person name="Herman A."/>
            <person name="Abrahante J.E."/>
            <person name="Garbe J."/>
        </authorList>
    </citation>
    <scope>NUCLEOTIDE SEQUENCE</scope>
    <source>
        <strain evidence="1">Duluth1</strain>
        <tissue evidence="1">Whole animal</tissue>
    </source>
</reference>
<evidence type="ECO:0000313" key="2">
    <source>
        <dbReference type="Proteomes" id="UP000828390"/>
    </source>
</evidence>